<dbReference type="SMART" id="SM00028">
    <property type="entry name" value="TPR"/>
    <property type="match status" value="2"/>
</dbReference>
<dbReference type="SUPFAM" id="SSF48452">
    <property type="entry name" value="TPR-like"/>
    <property type="match status" value="1"/>
</dbReference>
<dbReference type="InterPro" id="IPR019734">
    <property type="entry name" value="TPR_rpt"/>
</dbReference>
<keyword evidence="1" id="KW-0802">TPR repeat</keyword>
<sequence>MSLKAILYIETKKKSYEVLLSTLTTESLTASVQKLVYSARESESESESDSEGDQQKGFEITDKNNVRIKKDEDVERAYKDGPAHFNVRIKPKKYIKRKGQMNIQPNHIMVNPLVVLAGTIRNEASDEKLNSVKRDLMQLKRLFEMKYGYTVMSTYDEDDCASEILTFNRLNKTLSDTLEKIKNEISATAAYDGLIFVWCGYGNDETGTIITSDSKCKHWNEIANVYEDTRARFTKKPKEKSCEMKADEIISWNRLSGSNVLFLTTNSIKDDPTGNTGSIFTKLFCEQLNEENSLQISMNSMIEDMNYMMKDKFENESGQRLIKTCSSCDRDIYFGARRHFSYGYIEDTDANWIKAIKKAEALMTKMMEQNQKGIIVVASNLDDALTHSKGWTWELEEDVSMKTKEEQSPMKQKHFVGAFTIALFHCKSVRFQEIIIYGCVYVVHCHLICEDAYITNHVFHTGSTSNCTCNEPVAAILLSADFNQMNQLASTTFSNKHYRSTIGYLRYALVWMEQNPHINPKPDNHALASLYQTLGRSYLKIKEYKKALCYFEKELEMYSTQSDVMDIRLRNCFYNLGITLYELNQFDKSIHSLERSLSIWLAKFNINHKLVGELYTELSLLPFLHKSTQQSTGML</sequence>
<dbReference type="InterPro" id="IPR011990">
    <property type="entry name" value="TPR-like_helical_dom_sf"/>
</dbReference>
<dbReference type="Gene3D" id="3.40.50.1460">
    <property type="match status" value="1"/>
</dbReference>
<name>X6LFS2_RETFI</name>
<organism evidence="3 4">
    <name type="scientific">Reticulomyxa filosa</name>
    <dbReference type="NCBI Taxonomy" id="46433"/>
    <lineage>
        <taxon>Eukaryota</taxon>
        <taxon>Sar</taxon>
        <taxon>Rhizaria</taxon>
        <taxon>Retaria</taxon>
        <taxon>Foraminifera</taxon>
        <taxon>Monothalamids</taxon>
        <taxon>Reticulomyxidae</taxon>
        <taxon>Reticulomyxa</taxon>
    </lineage>
</organism>
<dbReference type="Gene3D" id="1.25.40.10">
    <property type="entry name" value="Tetratricopeptide repeat domain"/>
    <property type="match status" value="1"/>
</dbReference>
<feature type="repeat" description="TPR" evidence="1">
    <location>
        <begin position="528"/>
        <end position="561"/>
    </location>
</feature>
<feature type="compositionally biased region" description="Basic and acidic residues" evidence="2">
    <location>
        <begin position="53"/>
        <end position="62"/>
    </location>
</feature>
<evidence type="ECO:0000256" key="1">
    <source>
        <dbReference type="PROSITE-ProRule" id="PRU00339"/>
    </source>
</evidence>
<reference evidence="3 4" key="1">
    <citation type="journal article" date="2013" name="Curr. Biol.">
        <title>The Genome of the Foraminiferan Reticulomyxa filosa.</title>
        <authorList>
            <person name="Glockner G."/>
            <person name="Hulsmann N."/>
            <person name="Schleicher M."/>
            <person name="Noegel A.A."/>
            <person name="Eichinger L."/>
            <person name="Gallinger C."/>
            <person name="Pawlowski J."/>
            <person name="Sierra R."/>
            <person name="Euteneuer U."/>
            <person name="Pillet L."/>
            <person name="Moustafa A."/>
            <person name="Platzer M."/>
            <person name="Groth M."/>
            <person name="Szafranski K."/>
            <person name="Schliwa M."/>
        </authorList>
    </citation>
    <scope>NUCLEOTIDE SEQUENCE [LARGE SCALE GENOMIC DNA]</scope>
</reference>
<comment type="caution">
    <text evidence="3">The sequence shown here is derived from an EMBL/GenBank/DDBJ whole genome shotgun (WGS) entry which is preliminary data.</text>
</comment>
<feature type="region of interest" description="Disordered" evidence="2">
    <location>
        <begin position="39"/>
        <end position="62"/>
    </location>
</feature>
<gene>
    <name evidence="3" type="ORF">RFI_37486</name>
</gene>
<accession>X6LFS2</accession>
<proteinExistence type="predicted"/>
<dbReference type="AlphaFoldDB" id="X6LFS2"/>
<evidence type="ECO:0000313" key="4">
    <source>
        <dbReference type="Proteomes" id="UP000023152"/>
    </source>
</evidence>
<keyword evidence="4" id="KW-1185">Reference proteome</keyword>
<dbReference type="OrthoDB" id="7464126at2759"/>
<evidence type="ECO:0000313" key="3">
    <source>
        <dbReference type="EMBL" id="ETN99971.1"/>
    </source>
</evidence>
<dbReference type="EMBL" id="ASPP01042364">
    <property type="protein sequence ID" value="ETN99971.1"/>
    <property type="molecule type" value="Genomic_DNA"/>
</dbReference>
<evidence type="ECO:0000256" key="2">
    <source>
        <dbReference type="SAM" id="MobiDB-lite"/>
    </source>
</evidence>
<protein>
    <submittedName>
        <fullName evidence="3">Uncharacterized protein</fullName>
    </submittedName>
</protein>
<dbReference type="PROSITE" id="PS50005">
    <property type="entry name" value="TPR"/>
    <property type="match status" value="1"/>
</dbReference>
<dbReference type="Proteomes" id="UP000023152">
    <property type="component" value="Unassembled WGS sequence"/>
</dbReference>